<keyword evidence="2" id="KW-1133">Transmembrane helix</keyword>
<organism evidence="4 5">
    <name type="scientific">Capnocytophaga leadbetteri</name>
    <dbReference type="NCBI Taxonomy" id="327575"/>
    <lineage>
        <taxon>Bacteria</taxon>
        <taxon>Pseudomonadati</taxon>
        <taxon>Bacteroidota</taxon>
        <taxon>Flavobacteriia</taxon>
        <taxon>Flavobacteriales</taxon>
        <taxon>Flavobacteriaceae</taxon>
        <taxon>Capnocytophaga</taxon>
    </lineage>
</organism>
<dbReference type="EMBL" id="CP022384">
    <property type="protein sequence ID" value="ATA82783.1"/>
    <property type="molecule type" value="Genomic_DNA"/>
</dbReference>
<evidence type="ECO:0000256" key="3">
    <source>
        <dbReference type="SAM" id="SignalP"/>
    </source>
</evidence>
<evidence type="ECO:0000313" key="4">
    <source>
        <dbReference type="EMBL" id="ATA82783.1"/>
    </source>
</evidence>
<protein>
    <recommendedName>
        <fullName evidence="6">tRNA (Guanine-N1)-methyltransferase</fullName>
    </recommendedName>
</protein>
<evidence type="ECO:0008006" key="6">
    <source>
        <dbReference type="Google" id="ProtNLM"/>
    </source>
</evidence>
<proteinExistence type="predicted"/>
<feature type="transmembrane region" description="Helical" evidence="2">
    <location>
        <begin position="160"/>
        <end position="177"/>
    </location>
</feature>
<dbReference type="KEGG" id="clk:CGC53_10735"/>
<feature type="coiled-coil region" evidence="1">
    <location>
        <begin position="107"/>
        <end position="141"/>
    </location>
</feature>
<keyword evidence="3" id="KW-0732">Signal</keyword>
<evidence type="ECO:0000313" key="5">
    <source>
        <dbReference type="Proteomes" id="UP000217276"/>
    </source>
</evidence>
<name>A0A250FCB0_9FLAO</name>
<evidence type="ECO:0000256" key="2">
    <source>
        <dbReference type="SAM" id="Phobius"/>
    </source>
</evidence>
<accession>A0A250FCB0</accession>
<feature type="chain" id="PRO_5012106060" description="tRNA (Guanine-N1)-methyltransferase" evidence="3">
    <location>
        <begin position="19"/>
        <end position="226"/>
    </location>
</feature>
<gene>
    <name evidence="4" type="ORF">CGC53_10735</name>
</gene>
<keyword evidence="2" id="KW-0812">Transmembrane</keyword>
<sequence length="226" mass="25472">MKKIIIALGALVAITANAQQTNTTTVSESAQQSVRTTQSVQTNQNAYTAQTAVAPVEEAKPTTLEGVFQQLIDRSGAWQNFKMLDRGKLAAFQRSMTDSINGVRSQLVAEKQKVKENEATIKELNDKITEIQAALNQTKDQKDSVNFFGLLISKSLYNTIMWSIVLALASLLVLYIYKFSNGNVVTKKSINDLNELQEEYENYRKAAIEREQKVRRQLQDEINKHR</sequence>
<reference evidence="5" key="1">
    <citation type="submission" date="2017-06" db="EMBL/GenBank/DDBJ databases">
        <title>Capnocytophaga spp. assemblies.</title>
        <authorList>
            <person name="Gulvik C.A."/>
        </authorList>
    </citation>
    <scope>NUCLEOTIDE SEQUENCE [LARGE SCALE GENOMIC DNA]</scope>
    <source>
        <strain evidence="5">H6253</strain>
    </source>
</reference>
<dbReference type="AlphaFoldDB" id="A0A250FCB0"/>
<keyword evidence="1" id="KW-0175">Coiled coil</keyword>
<dbReference type="RefSeq" id="WP_095914752.1">
    <property type="nucleotide sequence ID" value="NZ_CAUUPF010000016.1"/>
</dbReference>
<evidence type="ECO:0000256" key="1">
    <source>
        <dbReference type="SAM" id="Coils"/>
    </source>
</evidence>
<feature type="signal peptide" evidence="3">
    <location>
        <begin position="1"/>
        <end position="18"/>
    </location>
</feature>
<feature type="coiled-coil region" evidence="1">
    <location>
        <begin position="186"/>
        <end position="213"/>
    </location>
</feature>
<dbReference type="Proteomes" id="UP000217276">
    <property type="component" value="Chromosome"/>
</dbReference>
<keyword evidence="2" id="KW-0472">Membrane</keyword>
<keyword evidence="5" id="KW-1185">Reference proteome</keyword>